<sequence length="60" mass="6921">MSDNLQNRGAQDRARINLHEKHEIQYWTKALGVSEEELQQAVKKAGNSAEAVRQHLRTKH</sequence>
<gene>
    <name evidence="1" type="ORF">NX782_08360</name>
</gene>
<accession>A0ABT2A4U4</accession>
<evidence type="ECO:0000313" key="2">
    <source>
        <dbReference type="Proteomes" id="UP001205560"/>
    </source>
</evidence>
<keyword evidence="2" id="KW-1185">Reference proteome</keyword>
<dbReference type="Proteomes" id="UP001205560">
    <property type="component" value="Unassembled WGS sequence"/>
</dbReference>
<dbReference type="InterPro" id="IPR022037">
    <property type="entry name" value="DUF3606"/>
</dbReference>
<dbReference type="EMBL" id="JANUGX010000007">
    <property type="protein sequence ID" value="MCS0589218.1"/>
    <property type="molecule type" value="Genomic_DNA"/>
</dbReference>
<protein>
    <submittedName>
        <fullName evidence="1">DUF3606 domain-containing protein</fullName>
    </submittedName>
</protein>
<dbReference type="RefSeq" id="WP_258844984.1">
    <property type="nucleotide sequence ID" value="NZ_JANUGX010000007.1"/>
</dbReference>
<reference evidence="1 2" key="1">
    <citation type="submission" date="2022-08" db="EMBL/GenBank/DDBJ databases">
        <title>Reclassification of Massilia species as members of the genera Telluria, Duganella, Pseudoduganella, Mokoshia gen. nov. and Zemynaea gen. nov. using orthogonal and non-orthogonal genome-based approaches.</title>
        <authorList>
            <person name="Bowman J.P."/>
        </authorList>
    </citation>
    <scope>NUCLEOTIDE SEQUENCE [LARGE SCALE GENOMIC DNA]</scope>
    <source>
        <strain evidence="1 2">LMG 28164</strain>
    </source>
</reference>
<comment type="caution">
    <text evidence="1">The sequence shown here is derived from an EMBL/GenBank/DDBJ whole genome shotgun (WGS) entry which is preliminary data.</text>
</comment>
<dbReference type="Pfam" id="PF12244">
    <property type="entry name" value="DUF3606"/>
    <property type="match status" value="1"/>
</dbReference>
<name>A0ABT2A4U4_9BURK</name>
<evidence type="ECO:0000313" key="1">
    <source>
        <dbReference type="EMBL" id="MCS0589218.1"/>
    </source>
</evidence>
<proteinExistence type="predicted"/>
<organism evidence="1 2">
    <name type="scientific">Massilia norwichensis</name>
    <dbReference type="NCBI Taxonomy" id="1442366"/>
    <lineage>
        <taxon>Bacteria</taxon>
        <taxon>Pseudomonadati</taxon>
        <taxon>Pseudomonadota</taxon>
        <taxon>Betaproteobacteria</taxon>
        <taxon>Burkholderiales</taxon>
        <taxon>Oxalobacteraceae</taxon>
        <taxon>Telluria group</taxon>
        <taxon>Massilia</taxon>
    </lineage>
</organism>